<dbReference type="InterPro" id="IPR046347">
    <property type="entry name" value="bZIP_sf"/>
</dbReference>
<dbReference type="GO" id="GO:0003700">
    <property type="term" value="F:DNA-binding transcription factor activity"/>
    <property type="evidence" value="ECO:0007669"/>
    <property type="project" value="InterPro"/>
</dbReference>
<dbReference type="InterPro" id="IPR004827">
    <property type="entry name" value="bZIP"/>
</dbReference>
<sequence length="69" mass="8616">MILKDRFKRDQNNESSKKSRANRKRKFQQMKEESDSLEVENRKLERKIMQINDMIKKYQRKLNESFHKK</sequence>
<organism evidence="3">
    <name type="scientific">Schmidtea mediterranea</name>
    <name type="common">Freshwater planarian flatworm</name>
    <dbReference type="NCBI Taxonomy" id="79327"/>
    <lineage>
        <taxon>Eukaryota</taxon>
        <taxon>Metazoa</taxon>
        <taxon>Spiralia</taxon>
        <taxon>Lophotrochozoa</taxon>
        <taxon>Platyhelminthes</taxon>
        <taxon>Rhabditophora</taxon>
        <taxon>Seriata</taxon>
        <taxon>Tricladida</taxon>
        <taxon>Continenticola</taxon>
        <taxon>Geoplanoidea</taxon>
        <taxon>Dugesiidae</taxon>
        <taxon>Schmidtea</taxon>
    </lineage>
</organism>
<evidence type="ECO:0000313" key="3">
    <source>
        <dbReference type="EMBL" id="AFJ24761.1"/>
    </source>
</evidence>
<feature type="region of interest" description="Disordered" evidence="1">
    <location>
        <begin position="1"/>
        <end position="39"/>
    </location>
</feature>
<feature type="domain" description="BZIP" evidence="2">
    <location>
        <begin position="2"/>
        <end position="65"/>
    </location>
</feature>
<dbReference type="Pfam" id="PF07716">
    <property type="entry name" value="bZIP_2"/>
    <property type="match status" value="1"/>
</dbReference>
<name>I1ZIA7_SCHMD</name>
<accession>I1ZIA7</accession>
<feature type="compositionally biased region" description="Basic and acidic residues" evidence="1">
    <location>
        <begin position="29"/>
        <end position="39"/>
    </location>
</feature>
<feature type="compositionally biased region" description="Basic residues" evidence="1">
    <location>
        <begin position="18"/>
        <end position="28"/>
    </location>
</feature>
<evidence type="ECO:0000256" key="1">
    <source>
        <dbReference type="SAM" id="MobiDB-lite"/>
    </source>
</evidence>
<dbReference type="Gene3D" id="1.20.5.170">
    <property type="match status" value="1"/>
</dbReference>
<protein>
    <recommendedName>
        <fullName evidence="2">BZIP domain-containing protein</fullName>
    </recommendedName>
</protein>
<dbReference type="EMBL" id="JX010518">
    <property type="protein sequence ID" value="AFJ24761.1"/>
    <property type="molecule type" value="mRNA"/>
</dbReference>
<evidence type="ECO:0000259" key="2">
    <source>
        <dbReference type="PROSITE" id="PS50217"/>
    </source>
</evidence>
<dbReference type="PROSITE" id="PS50217">
    <property type="entry name" value="BZIP"/>
    <property type="match status" value="1"/>
</dbReference>
<feature type="compositionally biased region" description="Basic and acidic residues" evidence="1">
    <location>
        <begin position="1"/>
        <end position="17"/>
    </location>
</feature>
<dbReference type="AlphaFoldDB" id="I1ZIA7"/>
<proteinExistence type="evidence at transcript level"/>
<dbReference type="SUPFAM" id="SSF57959">
    <property type="entry name" value="Leucine zipper domain"/>
    <property type="match status" value="1"/>
</dbReference>
<reference evidence="3" key="1">
    <citation type="journal article" date="2012" name="Genes Dev.">
        <title>A molecular wound response program associated with regeneration initiation in planarians.</title>
        <authorList>
            <person name="Wenemoser D."/>
            <person name="Lapan S.W."/>
            <person name="Wilkinson A.W."/>
            <person name="Bell G.W."/>
            <person name="Reddien P.W."/>
        </authorList>
    </citation>
    <scope>NUCLEOTIDE SEQUENCE</scope>
</reference>